<dbReference type="Pfam" id="PF03707">
    <property type="entry name" value="MHYT"/>
    <property type="match status" value="1"/>
</dbReference>
<gene>
    <name evidence="1" type="ORF">MSG_00734</name>
</gene>
<keyword evidence="2" id="KW-1185">Reference proteome</keyword>
<sequence length="89" mass="9299">MNGRYRALIELVFAGIALIGAGAAWTHASQTRSVAPIAEGQPATTSLVYDPQLLLLTMVLAILAGLLAVAGAARLRRSRARWATKPSSG</sequence>
<evidence type="ECO:0000313" key="1">
    <source>
        <dbReference type="EMBL" id="BAX90897.1"/>
    </source>
</evidence>
<dbReference type="Proteomes" id="UP000217736">
    <property type="component" value="Chromosome"/>
</dbReference>
<dbReference type="EMBL" id="AP018164">
    <property type="protein sequence ID" value="BAX90897.1"/>
    <property type="molecule type" value="Genomic_DNA"/>
</dbReference>
<protein>
    <submittedName>
        <fullName evidence="1">Uncharacterized protein</fullName>
    </submittedName>
</protein>
<reference evidence="2" key="1">
    <citation type="submission" date="2017-06" db="EMBL/GenBank/DDBJ databases">
        <title>Complete Genome Sequence of Mycobacterium shigaense.</title>
        <authorList>
            <person name="Fukano H."/>
            <person name="Yoshida M."/>
            <person name="Kazumi Y."/>
            <person name="Ogura Y."/>
            <person name="Mitarai S."/>
            <person name="Hayashi T."/>
            <person name="Hoshino Y."/>
        </authorList>
    </citation>
    <scope>NUCLEOTIDE SEQUENCE [LARGE SCALE GENOMIC DNA]</scope>
    <source>
        <strain evidence="2">UN-152</strain>
    </source>
</reference>
<organism evidence="1 2">
    <name type="scientific">Mycobacterium shigaense</name>
    <dbReference type="NCBI Taxonomy" id="722731"/>
    <lineage>
        <taxon>Bacteria</taxon>
        <taxon>Bacillati</taxon>
        <taxon>Actinomycetota</taxon>
        <taxon>Actinomycetes</taxon>
        <taxon>Mycobacteriales</taxon>
        <taxon>Mycobacteriaceae</taxon>
        <taxon>Mycobacterium</taxon>
        <taxon>Mycobacterium simiae complex</taxon>
    </lineage>
</organism>
<dbReference type="KEGG" id="mshg:MSG_00734"/>
<name>A0A1Z4ED60_9MYCO</name>
<dbReference type="RefSeq" id="WP_096437184.1">
    <property type="nucleotide sequence ID" value="NZ_AP018164.1"/>
</dbReference>
<dbReference type="AlphaFoldDB" id="A0A1Z4ED60"/>
<dbReference type="InterPro" id="IPR005330">
    <property type="entry name" value="MHYT_dom"/>
</dbReference>
<accession>A0A1Z4ED60</accession>
<evidence type="ECO:0000313" key="2">
    <source>
        <dbReference type="Proteomes" id="UP000217736"/>
    </source>
</evidence>
<proteinExistence type="predicted"/>